<dbReference type="Gene3D" id="3.40.50.300">
    <property type="entry name" value="P-loop containing nucleotide triphosphate hydrolases"/>
    <property type="match status" value="1"/>
</dbReference>
<dbReference type="PANTHER" id="PTHR42908">
    <property type="entry name" value="TRANSLATION ELONGATION FACTOR-RELATED"/>
    <property type="match status" value="1"/>
</dbReference>
<dbReference type="Pfam" id="PF00009">
    <property type="entry name" value="GTP_EFTU"/>
    <property type="match status" value="1"/>
</dbReference>
<dbReference type="FunFam" id="3.40.50.300:FF:000055">
    <property type="entry name" value="GTP-binding protein TypA"/>
    <property type="match status" value="1"/>
</dbReference>
<dbReference type="CDD" id="cd01891">
    <property type="entry name" value="TypA_BipA"/>
    <property type="match status" value="1"/>
</dbReference>
<dbReference type="PANTHER" id="PTHR42908:SF8">
    <property type="entry name" value="TR-TYPE G DOMAIN-CONTAINING PROTEIN"/>
    <property type="match status" value="1"/>
</dbReference>
<dbReference type="SUPFAM" id="SSF52540">
    <property type="entry name" value="P-loop containing nucleoside triphosphate hydrolases"/>
    <property type="match status" value="1"/>
</dbReference>
<dbReference type="GO" id="GO:1990904">
    <property type="term" value="C:ribonucleoprotein complex"/>
    <property type="evidence" value="ECO:0007669"/>
    <property type="project" value="TreeGrafter"/>
</dbReference>
<dbReference type="InterPro" id="IPR000795">
    <property type="entry name" value="T_Tr_GTP-bd_dom"/>
</dbReference>
<dbReference type="GO" id="GO:0005829">
    <property type="term" value="C:cytosol"/>
    <property type="evidence" value="ECO:0007669"/>
    <property type="project" value="TreeGrafter"/>
</dbReference>
<gene>
    <name evidence="2" type="ORF">METZ01_LOCUS293595</name>
</gene>
<protein>
    <recommendedName>
        <fullName evidence="1">Tr-type G domain-containing protein</fullName>
    </recommendedName>
</protein>
<dbReference type="PRINTS" id="PR00315">
    <property type="entry name" value="ELONGATNFCT"/>
</dbReference>
<feature type="domain" description="Tr-type G" evidence="1">
    <location>
        <begin position="4"/>
        <end position="191"/>
    </location>
</feature>
<dbReference type="AlphaFoldDB" id="A0A382M0R0"/>
<proteinExistence type="predicted"/>
<dbReference type="GO" id="GO:0003924">
    <property type="term" value="F:GTPase activity"/>
    <property type="evidence" value="ECO:0007669"/>
    <property type="project" value="InterPro"/>
</dbReference>
<dbReference type="GO" id="GO:0005525">
    <property type="term" value="F:GTP binding"/>
    <property type="evidence" value="ECO:0007669"/>
    <property type="project" value="InterPro"/>
</dbReference>
<dbReference type="InterPro" id="IPR031157">
    <property type="entry name" value="G_TR_CS"/>
</dbReference>
<feature type="non-terminal residue" evidence="2">
    <location>
        <position position="197"/>
    </location>
</feature>
<reference evidence="2" key="1">
    <citation type="submission" date="2018-05" db="EMBL/GenBank/DDBJ databases">
        <authorList>
            <person name="Lanie J.A."/>
            <person name="Ng W.-L."/>
            <person name="Kazmierczak K.M."/>
            <person name="Andrzejewski T.M."/>
            <person name="Davidsen T.M."/>
            <person name="Wayne K.J."/>
            <person name="Tettelin H."/>
            <person name="Glass J.I."/>
            <person name="Rusch D."/>
            <person name="Podicherti R."/>
            <person name="Tsui H.-C.T."/>
            <person name="Winkler M.E."/>
        </authorList>
    </citation>
    <scope>NUCLEOTIDE SEQUENCE</scope>
</reference>
<dbReference type="InterPro" id="IPR005225">
    <property type="entry name" value="Small_GTP-bd"/>
</dbReference>
<dbReference type="InterPro" id="IPR027417">
    <property type="entry name" value="P-loop_NTPase"/>
</dbReference>
<dbReference type="InterPro" id="IPR047041">
    <property type="entry name" value="BipA_GTP-bd_dom"/>
</dbReference>
<dbReference type="PROSITE" id="PS51722">
    <property type="entry name" value="G_TR_2"/>
    <property type="match status" value="1"/>
</dbReference>
<organism evidence="2">
    <name type="scientific">marine metagenome</name>
    <dbReference type="NCBI Taxonomy" id="408172"/>
    <lineage>
        <taxon>unclassified sequences</taxon>
        <taxon>metagenomes</taxon>
        <taxon>ecological metagenomes</taxon>
    </lineage>
</organism>
<dbReference type="NCBIfam" id="TIGR00231">
    <property type="entry name" value="small_GTP"/>
    <property type="match status" value="1"/>
</dbReference>
<dbReference type="PROSITE" id="PS00301">
    <property type="entry name" value="G_TR_1"/>
    <property type="match status" value="1"/>
</dbReference>
<evidence type="ECO:0000259" key="1">
    <source>
        <dbReference type="PROSITE" id="PS51722"/>
    </source>
</evidence>
<name>A0A382M0R0_9ZZZZ</name>
<evidence type="ECO:0000313" key="2">
    <source>
        <dbReference type="EMBL" id="SVC40741.1"/>
    </source>
</evidence>
<accession>A0A382M0R0</accession>
<sequence length="197" mass="21989">MIKNKFRNIAIIAHVDHGKTTLVDGLLKQSGIFEVHEIVSDRIMDSMELEKERGITITAKNTAISYKDIKINIVDTPGHADFGGEVERSLNLVDGVLLLVDASEGPLPQTRFVLQKALIKNLPVILVINKIDRSDARIKEVINEVYDLFIDLDANEKQIEFPIIYTNAKDGVAHQELDDASKDLTPLFELIITTFPG</sequence>
<dbReference type="EMBL" id="UINC01089549">
    <property type="protein sequence ID" value="SVC40741.1"/>
    <property type="molecule type" value="Genomic_DNA"/>
</dbReference>